<accession>A0A495PWY3</accession>
<proteinExistence type="predicted"/>
<evidence type="ECO:0000313" key="2">
    <source>
        <dbReference type="Proteomes" id="UP000276282"/>
    </source>
</evidence>
<protein>
    <submittedName>
        <fullName evidence="1">Uncharacterized protein</fullName>
    </submittedName>
</protein>
<keyword evidence="2" id="KW-1185">Reference proteome</keyword>
<evidence type="ECO:0000313" key="1">
    <source>
        <dbReference type="EMBL" id="RKS55127.1"/>
    </source>
</evidence>
<sequence length="367" mass="41756">MKSTSIIFFLIFSLISFKGICQKDAYSVKLQPKEKLSVSSFYISEVIDSRVSKNGIGVTQKGAFNKQVVANFSENFEIHLQNTFNILLPPSENKEEFTAIIHKLYISERTSTMTELGTCEVEIEFLKSEDGIQYSLGNYAAKVEGKGLDVSSKHDERILEAITQVINEVAAVAVQKKLEDLPIANTERSIRKLDFSEGLKEGLYYSFNDLVSNSPKDTIAYNAKLIAETKKFEHYMVYYQNAKKRIKNLYGYSDGESIYLNVFKFTQAEYFIKSKFLGRYVYFEDQYDNKNVSAAFGMIGALASTKLRGIVLDTQTGIITELTDNMIEDLLEQQPQLLQEYKGGARKIEDIRAIIKKLNDTFIEQKL</sequence>
<name>A0A495PWY3_9FLAO</name>
<reference evidence="1 2" key="1">
    <citation type="submission" date="2018-10" db="EMBL/GenBank/DDBJ databases">
        <title>Genomic Encyclopedia of Archaeal and Bacterial Type Strains, Phase II (KMG-II): from individual species to whole genera.</title>
        <authorList>
            <person name="Goeker M."/>
        </authorList>
    </citation>
    <scope>NUCLEOTIDE SEQUENCE [LARGE SCALE GENOMIC DNA]</scope>
    <source>
        <strain evidence="1 2">DSM 19839</strain>
    </source>
</reference>
<dbReference type="AlphaFoldDB" id="A0A495PWY3"/>
<dbReference type="EMBL" id="RBLG01000001">
    <property type="protein sequence ID" value="RKS55127.1"/>
    <property type="molecule type" value="Genomic_DNA"/>
</dbReference>
<comment type="caution">
    <text evidence="1">The sequence shown here is derived from an EMBL/GenBank/DDBJ whole genome shotgun (WGS) entry which is preliminary data.</text>
</comment>
<gene>
    <name evidence="1" type="ORF">BC962_0084</name>
</gene>
<organism evidence="1 2">
    <name type="scientific">Gillisia mitskevichiae</name>
    <dbReference type="NCBI Taxonomy" id="270921"/>
    <lineage>
        <taxon>Bacteria</taxon>
        <taxon>Pseudomonadati</taxon>
        <taxon>Bacteroidota</taxon>
        <taxon>Flavobacteriia</taxon>
        <taxon>Flavobacteriales</taxon>
        <taxon>Flavobacteriaceae</taxon>
        <taxon>Gillisia</taxon>
    </lineage>
</organism>
<dbReference type="OrthoDB" id="1428860at2"/>
<dbReference type="Proteomes" id="UP000276282">
    <property type="component" value="Unassembled WGS sequence"/>
</dbReference>
<dbReference type="RefSeq" id="WP_121343964.1">
    <property type="nucleotide sequence ID" value="NZ_RBLG01000001.1"/>
</dbReference>